<evidence type="ECO:0000256" key="1">
    <source>
        <dbReference type="SAM" id="Coils"/>
    </source>
</evidence>
<evidence type="ECO:0000313" key="2">
    <source>
        <dbReference type="EMBL" id="EAY18449.1"/>
    </source>
</evidence>
<reference evidence="2" key="1">
    <citation type="submission" date="2006-10" db="EMBL/GenBank/DDBJ databases">
        <authorList>
            <person name="Amadeo P."/>
            <person name="Zhao Q."/>
            <person name="Wortman J."/>
            <person name="Fraser-Liggett C."/>
            <person name="Carlton J."/>
        </authorList>
    </citation>
    <scope>NUCLEOTIDE SEQUENCE</scope>
    <source>
        <strain evidence="2">G3</strain>
    </source>
</reference>
<dbReference type="EMBL" id="DS113218">
    <property type="protein sequence ID" value="EAY18449.1"/>
    <property type="molecule type" value="Genomic_DNA"/>
</dbReference>
<dbReference type="SMR" id="A2DM29"/>
<proteinExistence type="predicted"/>
<dbReference type="Proteomes" id="UP000001542">
    <property type="component" value="Unassembled WGS sequence"/>
</dbReference>
<sequence>MKNSISKADGINQKLEEIRKKRRENRKLRLSAPKYQEDPIGQVEFLMYILPDEVDKKFLDNTIEPTYFDFPPVKPKITKNLGLIKSLSIYFPIGKVSNSDEWFIISPYIHVPKVFLPADNWAEKSQILIAAITYSCKVLDALSKVLHISLPYPIKIDGNKIFIYRNEQPHDLTVFTTSHSIKAAVHLLNFNAATFGHGAPDELLPNLYSALHPNSTELPPEESVDDLIEK</sequence>
<reference evidence="2" key="2">
    <citation type="journal article" date="2007" name="Science">
        <title>Draft genome sequence of the sexually transmitted pathogen Trichomonas vaginalis.</title>
        <authorList>
            <person name="Carlton J.M."/>
            <person name="Hirt R.P."/>
            <person name="Silva J.C."/>
            <person name="Delcher A.L."/>
            <person name="Schatz M."/>
            <person name="Zhao Q."/>
            <person name="Wortman J.R."/>
            <person name="Bidwell S.L."/>
            <person name="Alsmark U.C.M."/>
            <person name="Besteiro S."/>
            <person name="Sicheritz-Ponten T."/>
            <person name="Noel C.J."/>
            <person name="Dacks J.B."/>
            <person name="Foster P.G."/>
            <person name="Simillion C."/>
            <person name="Van de Peer Y."/>
            <person name="Miranda-Saavedra D."/>
            <person name="Barton G.J."/>
            <person name="Westrop G.D."/>
            <person name="Mueller S."/>
            <person name="Dessi D."/>
            <person name="Fiori P.L."/>
            <person name="Ren Q."/>
            <person name="Paulsen I."/>
            <person name="Zhang H."/>
            <person name="Bastida-Corcuera F.D."/>
            <person name="Simoes-Barbosa A."/>
            <person name="Brown M.T."/>
            <person name="Hayes R.D."/>
            <person name="Mukherjee M."/>
            <person name="Okumura C.Y."/>
            <person name="Schneider R."/>
            <person name="Smith A.J."/>
            <person name="Vanacova S."/>
            <person name="Villalvazo M."/>
            <person name="Haas B.J."/>
            <person name="Pertea M."/>
            <person name="Feldblyum T.V."/>
            <person name="Utterback T.R."/>
            <person name="Shu C.L."/>
            <person name="Osoegawa K."/>
            <person name="de Jong P.J."/>
            <person name="Hrdy I."/>
            <person name="Horvathova L."/>
            <person name="Zubacova Z."/>
            <person name="Dolezal P."/>
            <person name="Malik S.B."/>
            <person name="Logsdon J.M. Jr."/>
            <person name="Henze K."/>
            <person name="Gupta A."/>
            <person name="Wang C.C."/>
            <person name="Dunne R.L."/>
            <person name="Upcroft J.A."/>
            <person name="Upcroft P."/>
            <person name="White O."/>
            <person name="Salzberg S.L."/>
            <person name="Tang P."/>
            <person name="Chiu C.-H."/>
            <person name="Lee Y.-S."/>
            <person name="Embley T.M."/>
            <person name="Coombs G.H."/>
            <person name="Mottram J.C."/>
            <person name="Tachezy J."/>
            <person name="Fraser-Liggett C.M."/>
            <person name="Johnson P.J."/>
        </authorList>
    </citation>
    <scope>NUCLEOTIDE SEQUENCE [LARGE SCALE GENOMIC DNA]</scope>
    <source>
        <strain evidence="2">G3</strain>
    </source>
</reference>
<dbReference type="VEuPathDB" id="TrichDB:TVAGG3_0984380"/>
<accession>A2DM29</accession>
<name>A2DM29_TRIV3</name>
<evidence type="ECO:0000313" key="3">
    <source>
        <dbReference type="Proteomes" id="UP000001542"/>
    </source>
</evidence>
<dbReference type="InParanoid" id="A2DM29"/>
<dbReference type="RefSeq" id="XP_001579435.1">
    <property type="nucleotide sequence ID" value="XM_001579385.1"/>
</dbReference>
<keyword evidence="1" id="KW-0175">Coiled coil</keyword>
<keyword evidence="3" id="KW-1185">Reference proteome</keyword>
<organism evidence="2 3">
    <name type="scientific">Trichomonas vaginalis (strain ATCC PRA-98 / G3)</name>
    <dbReference type="NCBI Taxonomy" id="412133"/>
    <lineage>
        <taxon>Eukaryota</taxon>
        <taxon>Metamonada</taxon>
        <taxon>Parabasalia</taxon>
        <taxon>Trichomonadida</taxon>
        <taxon>Trichomonadidae</taxon>
        <taxon>Trichomonas</taxon>
    </lineage>
</organism>
<feature type="coiled-coil region" evidence="1">
    <location>
        <begin position="1"/>
        <end position="31"/>
    </location>
</feature>
<protein>
    <submittedName>
        <fullName evidence="2">Uncharacterized protein</fullName>
    </submittedName>
</protein>
<dbReference type="AlphaFoldDB" id="A2DM29"/>
<dbReference type="VEuPathDB" id="TrichDB:TVAG_083000"/>
<dbReference type="KEGG" id="tva:5463969"/>
<gene>
    <name evidence="2" type="ORF">TVAG_083000</name>
</gene>